<dbReference type="PROSITE" id="PS51725">
    <property type="entry name" value="ABM"/>
    <property type="match status" value="1"/>
</dbReference>
<dbReference type="EMBL" id="JYIJ01000018">
    <property type="protein sequence ID" value="KWX00381.1"/>
    <property type="molecule type" value="Genomic_DNA"/>
</dbReference>
<evidence type="ECO:0000313" key="3">
    <source>
        <dbReference type="EMBL" id="KWX08688.1"/>
    </source>
</evidence>
<dbReference type="Proteomes" id="UP000070598">
    <property type="component" value="Unassembled WGS sequence"/>
</dbReference>
<dbReference type="RefSeq" id="WP_067070938.1">
    <property type="nucleotide sequence ID" value="NZ_CP171739.1"/>
</dbReference>
<evidence type="ECO:0000313" key="2">
    <source>
        <dbReference type="EMBL" id="KWX00381.1"/>
    </source>
</evidence>
<reference evidence="4" key="2">
    <citation type="submission" date="2015-02" db="EMBL/GenBank/DDBJ databases">
        <title>Physiological reanalysis, assessment of diazotrophy, and genome sequences of multiple isolates of Streptomyces thermoautotrophicus.</title>
        <authorList>
            <person name="MacKellar D.C."/>
            <person name="Lieber L."/>
            <person name="Norman J."/>
            <person name="Bolger A."/>
            <person name="Tobin C."/>
            <person name="Murray J.W."/>
            <person name="Friesen M."/>
            <person name="Prell J."/>
        </authorList>
    </citation>
    <scope>NUCLEOTIDE SEQUENCE [LARGE SCALE GENOMIC DNA]</scope>
    <source>
        <strain evidence="4">UBT1</strain>
    </source>
</reference>
<comment type="caution">
    <text evidence="2">The sequence shown here is derived from an EMBL/GenBank/DDBJ whole genome shotgun (WGS) entry which is preliminary data.</text>
</comment>
<dbReference type="AlphaFoldDB" id="A0A132MRC1"/>
<proteinExistence type="predicted"/>
<organism evidence="2 5">
    <name type="scientific">Carbonactinospora thermoautotrophica</name>
    <dbReference type="NCBI Taxonomy" id="1469144"/>
    <lineage>
        <taxon>Bacteria</taxon>
        <taxon>Bacillati</taxon>
        <taxon>Actinomycetota</taxon>
        <taxon>Actinomycetes</taxon>
        <taxon>Kitasatosporales</taxon>
        <taxon>Carbonactinosporaceae</taxon>
        <taxon>Carbonactinospora</taxon>
    </lineage>
</organism>
<dbReference type="PATRIC" id="fig|1469144.8.peg.2315"/>
<evidence type="ECO:0000259" key="1">
    <source>
        <dbReference type="PROSITE" id="PS51725"/>
    </source>
</evidence>
<dbReference type="SUPFAM" id="SSF54909">
    <property type="entry name" value="Dimeric alpha+beta barrel"/>
    <property type="match status" value="1"/>
</dbReference>
<accession>A0A132MRC1</accession>
<dbReference type="InterPro" id="IPR011008">
    <property type="entry name" value="Dimeric_a/b-barrel"/>
</dbReference>
<name>A0A132MRC1_9ACTN</name>
<dbReference type="Gene3D" id="3.30.70.100">
    <property type="match status" value="1"/>
</dbReference>
<protein>
    <recommendedName>
        <fullName evidence="1">ABM domain-containing protein</fullName>
    </recommendedName>
</protein>
<evidence type="ECO:0000313" key="4">
    <source>
        <dbReference type="Proteomes" id="UP000070598"/>
    </source>
</evidence>
<dbReference type="InterPro" id="IPR007138">
    <property type="entry name" value="ABM_dom"/>
</dbReference>
<reference evidence="2 5" key="1">
    <citation type="submission" date="2015-02" db="EMBL/GenBank/DDBJ databases">
        <title>Physiological reanalysis, assessment of diazotrophy, and genome sequences of multiple isolates of Streptomyces thermoautotrophicus.</title>
        <authorList>
            <person name="MacKellar D.C."/>
            <person name="Lieber L."/>
            <person name="Norman J."/>
            <person name="Bolger A."/>
            <person name="Tobin C."/>
            <person name="Murray J.W."/>
            <person name="Prell J."/>
        </authorList>
    </citation>
    <scope>NUCLEOTIDE SEQUENCE [LARGE SCALE GENOMIC DNA]</scope>
    <source>
        <strain evidence="2 5">UBT1</strain>
    </source>
</reference>
<evidence type="ECO:0000313" key="5">
    <source>
        <dbReference type="Proteomes" id="UP000070659"/>
    </source>
</evidence>
<gene>
    <name evidence="2" type="ORF">TH66_16395</name>
    <name evidence="3" type="ORF">TR74_13850</name>
</gene>
<dbReference type="Pfam" id="PF03992">
    <property type="entry name" value="ABM"/>
    <property type="match status" value="1"/>
</dbReference>
<sequence>MATPYSMGEWYVKEGREEEFVELWQRFADWTVQRVHGSTWVRLLRDLEDPRRFISFGPWADQEAIDAWQEMPEAREYLAALRELVEGFEPRTLELAGQAGPDQPDADT</sequence>
<feature type="domain" description="ABM" evidence="1">
    <location>
        <begin position="4"/>
        <end position="95"/>
    </location>
</feature>
<dbReference type="Proteomes" id="UP000070659">
    <property type="component" value="Unassembled WGS sequence"/>
</dbReference>
<dbReference type="EMBL" id="JYIK01000951">
    <property type="protein sequence ID" value="KWX08688.1"/>
    <property type="molecule type" value="Genomic_DNA"/>
</dbReference>